<dbReference type="EMBL" id="JBHSRI010000038">
    <property type="protein sequence ID" value="MFC6041296.1"/>
    <property type="molecule type" value="Genomic_DNA"/>
</dbReference>
<gene>
    <name evidence="2" type="ORF">ACFPYN_17970</name>
</gene>
<reference evidence="3" key="1">
    <citation type="journal article" date="2019" name="Int. J. Syst. Evol. Microbiol.">
        <title>The Global Catalogue of Microorganisms (GCM) 10K type strain sequencing project: providing services to taxonomists for standard genome sequencing and annotation.</title>
        <authorList>
            <consortium name="The Broad Institute Genomics Platform"/>
            <consortium name="The Broad Institute Genome Sequencing Center for Infectious Disease"/>
            <person name="Wu L."/>
            <person name="Ma J."/>
        </authorList>
    </citation>
    <scope>NUCLEOTIDE SEQUENCE [LARGE SCALE GENOMIC DNA]</scope>
    <source>
        <strain evidence="3">CCUG 54527</strain>
    </source>
</reference>
<keyword evidence="3" id="KW-1185">Reference proteome</keyword>
<accession>A0ABW1LBE7</accession>
<feature type="transmembrane region" description="Helical" evidence="1">
    <location>
        <begin position="12"/>
        <end position="32"/>
    </location>
</feature>
<keyword evidence="1" id="KW-0472">Membrane</keyword>
<evidence type="ECO:0000256" key="1">
    <source>
        <dbReference type="SAM" id="Phobius"/>
    </source>
</evidence>
<protein>
    <submittedName>
        <fullName evidence="2">ABC transporter permease subunit</fullName>
    </submittedName>
</protein>
<evidence type="ECO:0000313" key="2">
    <source>
        <dbReference type="EMBL" id="MFC6041296.1"/>
    </source>
</evidence>
<keyword evidence="1" id="KW-0812">Transmembrane</keyword>
<feature type="transmembrane region" description="Helical" evidence="1">
    <location>
        <begin position="238"/>
        <end position="256"/>
    </location>
</feature>
<feature type="transmembrane region" description="Helical" evidence="1">
    <location>
        <begin position="75"/>
        <end position="96"/>
    </location>
</feature>
<name>A0ABW1LBE7_9BACL</name>
<organism evidence="2 3">
    <name type="scientific">Paenisporosarcina macmurdoensis</name>
    <dbReference type="NCBI Taxonomy" id="212659"/>
    <lineage>
        <taxon>Bacteria</taxon>
        <taxon>Bacillati</taxon>
        <taxon>Bacillota</taxon>
        <taxon>Bacilli</taxon>
        <taxon>Bacillales</taxon>
        <taxon>Caryophanaceae</taxon>
        <taxon>Paenisporosarcina</taxon>
    </lineage>
</organism>
<dbReference type="PANTHER" id="PTHR37305:SF1">
    <property type="entry name" value="MEMBRANE PROTEIN"/>
    <property type="match status" value="1"/>
</dbReference>
<dbReference type="RefSeq" id="WP_377736107.1">
    <property type="nucleotide sequence ID" value="NZ_JBHSRI010000038.1"/>
</dbReference>
<feature type="transmembrane region" description="Helical" evidence="1">
    <location>
        <begin position="156"/>
        <end position="182"/>
    </location>
</feature>
<keyword evidence="1" id="KW-1133">Transmembrane helix</keyword>
<feature type="transmembrane region" description="Helical" evidence="1">
    <location>
        <begin position="117"/>
        <end position="144"/>
    </location>
</feature>
<sequence length="265" mass="29801">MVFKKEWKRAQKALWIWVIALGGMSFLIMSIYPQFAENKDQLQELMKLYPEAMLKAFNIDQLGFDSALGFYAIEGYLFVTLFGSIYAALLAGGILVKEESDRTIEFLLAKPISRTQVVIQKAAAVALVLFVFNVVLTIINYIGFGIADDNQVDLKTFFMISLAPFLLHLTFAALSFGISAFFRKQRLVTSMSLAIVLFSYFMSIVSSISDKLAGLKWITPFEYVSSGYIIEHVAIKPAYLIIMVLVIGISVAIAIWKYHKKDLIV</sequence>
<dbReference type="PANTHER" id="PTHR37305">
    <property type="entry name" value="INTEGRAL MEMBRANE PROTEIN-RELATED"/>
    <property type="match status" value="1"/>
</dbReference>
<dbReference type="Proteomes" id="UP001596170">
    <property type="component" value="Unassembled WGS sequence"/>
</dbReference>
<dbReference type="Pfam" id="PF12679">
    <property type="entry name" value="ABC2_membrane_2"/>
    <property type="match status" value="1"/>
</dbReference>
<proteinExistence type="predicted"/>
<evidence type="ECO:0000313" key="3">
    <source>
        <dbReference type="Proteomes" id="UP001596170"/>
    </source>
</evidence>
<comment type="caution">
    <text evidence="2">The sequence shown here is derived from an EMBL/GenBank/DDBJ whole genome shotgun (WGS) entry which is preliminary data.</text>
</comment>
<feature type="transmembrane region" description="Helical" evidence="1">
    <location>
        <begin position="194"/>
        <end position="218"/>
    </location>
</feature>